<dbReference type="GO" id="GO:0046930">
    <property type="term" value="C:pore complex"/>
    <property type="evidence" value="ECO:0007669"/>
    <property type="project" value="UniProtKB-KW"/>
</dbReference>
<keyword evidence="10" id="KW-0998">Cell outer membrane</keyword>
<comment type="subcellular location">
    <subcellularLocation>
        <location evidence="1">Cell outer membrane</location>
        <topology evidence="1">Multi-pass membrane protein</topology>
    </subcellularLocation>
</comment>
<keyword evidence="8" id="KW-0626">Porin</keyword>
<dbReference type="GO" id="GO:0009279">
    <property type="term" value="C:cell outer membrane"/>
    <property type="evidence" value="ECO:0007669"/>
    <property type="project" value="UniProtKB-SubCell"/>
</dbReference>
<evidence type="ECO:0000313" key="13">
    <source>
        <dbReference type="EMBL" id="TWI45007.1"/>
    </source>
</evidence>
<evidence type="ECO:0000256" key="8">
    <source>
        <dbReference type="ARBA" id="ARBA00023114"/>
    </source>
</evidence>
<evidence type="ECO:0000256" key="1">
    <source>
        <dbReference type="ARBA" id="ARBA00004571"/>
    </source>
</evidence>
<name>A0A562PKR8_9BURK</name>
<feature type="chain" id="PRO_5021851632" evidence="11">
    <location>
        <begin position="38"/>
        <end position="378"/>
    </location>
</feature>
<evidence type="ECO:0000256" key="10">
    <source>
        <dbReference type="ARBA" id="ARBA00023237"/>
    </source>
</evidence>
<dbReference type="PANTHER" id="PTHR34501">
    <property type="entry name" value="PROTEIN YDDL-RELATED"/>
    <property type="match status" value="1"/>
</dbReference>
<dbReference type="GO" id="GO:0015288">
    <property type="term" value="F:porin activity"/>
    <property type="evidence" value="ECO:0007669"/>
    <property type="project" value="UniProtKB-KW"/>
</dbReference>
<keyword evidence="9" id="KW-0472">Membrane</keyword>
<comment type="caution">
    <text evidence="13">The sequence shown here is derived from an EMBL/GenBank/DDBJ whole genome shotgun (WGS) entry which is preliminary data.</text>
</comment>
<dbReference type="Gene3D" id="2.40.160.10">
    <property type="entry name" value="Porin"/>
    <property type="match status" value="1"/>
</dbReference>
<dbReference type="InterPro" id="IPR033900">
    <property type="entry name" value="Gram_neg_porin_domain"/>
</dbReference>
<dbReference type="PANTHER" id="PTHR34501:SF9">
    <property type="entry name" value="MAJOR OUTER MEMBRANE PROTEIN P.IA"/>
    <property type="match status" value="1"/>
</dbReference>
<keyword evidence="4" id="KW-1134">Transmembrane beta strand</keyword>
<dbReference type="GO" id="GO:0006811">
    <property type="term" value="P:monoatomic ion transport"/>
    <property type="evidence" value="ECO:0007669"/>
    <property type="project" value="UniProtKB-KW"/>
</dbReference>
<dbReference type="CDD" id="cd00342">
    <property type="entry name" value="gram_neg_porins"/>
    <property type="match status" value="1"/>
</dbReference>
<dbReference type="SUPFAM" id="SSF56935">
    <property type="entry name" value="Porins"/>
    <property type="match status" value="1"/>
</dbReference>
<feature type="signal peptide" evidence="11">
    <location>
        <begin position="1"/>
        <end position="37"/>
    </location>
</feature>
<reference evidence="13 14" key="1">
    <citation type="journal article" date="2015" name="Stand. Genomic Sci.">
        <title>Genomic Encyclopedia of Bacterial and Archaeal Type Strains, Phase III: the genomes of soil and plant-associated and newly described type strains.</title>
        <authorList>
            <person name="Whitman W.B."/>
            <person name="Woyke T."/>
            <person name="Klenk H.P."/>
            <person name="Zhou Y."/>
            <person name="Lilburn T.G."/>
            <person name="Beck B.J."/>
            <person name="De Vos P."/>
            <person name="Vandamme P."/>
            <person name="Eisen J.A."/>
            <person name="Garrity G."/>
            <person name="Hugenholtz P."/>
            <person name="Kyrpides N.C."/>
        </authorList>
    </citation>
    <scope>NUCLEOTIDE SEQUENCE [LARGE SCALE GENOMIC DNA]</scope>
    <source>
        <strain evidence="13 14">CGMCC 1.10685</strain>
    </source>
</reference>
<gene>
    <name evidence="13" type="ORF">IP92_04182</name>
</gene>
<keyword evidence="5" id="KW-0812">Transmembrane</keyword>
<evidence type="ECO:0000256" key="2">
    <source>
        <dbReference type="ARBA" id="ARBA00011233"/>
    </source>
</evidence>
<dbReference type="AlphaFoldDB" id="A0A562PKR8"/>
<feature type="domain" description="Porin" evidence="12">
    <location>
        <begin position="26"/>
        <end position="349"/>
    </location>
</feature>
<sequence>MKFANQGRRASNARTAARAGAPVVMALALLAAGTAQAQSNVTVYGIIDTALTRVDNTNANGDSVTKMPSLTGSFPSRIGFRGTEDLGGGLAAIFTLESGFGPDTGTMGQGGRLFGRQATVGLKGKWGTLQLGRQINMTYIAMLKADVLGPNLFAIGSIDPYLPNARSDNSVAYLGNFDGLVVGATYSFGRDTSSAGGPAATNCAGESAADSKACRQYTAMLGYEVKAYGINATYDKLHGNVGAANGLTSSRNFDRRVTVNGYWMFGGTKLGAGVVDRKTDAATGVTESDLYYLGVSHPVTPLLTFDAQVARKDVKHSGDDTKMIVARLTYYLSTRTAIYGALGRMDNDGAAAVALDAGGTVGAGKAQNGVMAGIRHHF</sequence>
<evidence type="ECO:0000256" key="9">
    <source>
        <dbReference type="ARBA" id="ARBA00023136"/>
    </source>
</evidence>
<evidence type="ECO:0000256" key="6">
    <source>
        <dbReference type="ARBA" id="ARBA00022729"/>
    </source>
</evidence>
<evidence type="ECO:0000313" key="14">
    <source>
        <dbReference type="Proteomes" id="UP000315112"/>
    </source>
</evidence>
<dbReference type="Proteomes" id="UP000315112">
    <property type="component" value="Unassembled WGS sequence"/>
</dbReference>
<accession>A0A562PKR8</accession>
<dbReference type="EMBL" id="VLKW01000008">
    <property type="protein sequence ID" value="TWI45007.1"/>
    <property type="molecule type" value="Genomic_DNA"/>
</dbReference>
<protein>
    <submittedName>
        <fullName evidence="13">CRISPR-associated Cas5-like protein</fullName>
    </submittedName>
</protein>
<keyword evidence="7" id="KW-0406">Ion transport</keyword>
<evidence type="ECO:0000259" key="12">
    <source>
        <dbReference type="Pfam" id="PF13609"/>
    </source>
</evidence>
<comment type="subunit">
    <text evidence="2">Homotrimer.</text>
</comment>
<evidence type="ECO:0000256" key="3">
    <source>
        <dbReference type="ARBA" id="ARBA00022448"/>
    </source>
</evidence>
<evidence type="ECO:0000256" key="5">
    <source>
        <dbReference type="ARBA" id="ARBA00022692"/>
    </source>
</evidence>
<proteinExistence type="predicted"/>
<keyword evidence="6 11" id="KW-0732">Signal</keyword>
<dbReference type="Pfam" id="PF13609">
    <property type="entry name" value="Porin_4"/>
    <property type="match status" value="1"/>
</dbReference>
<evidence type="ECO:0000256" key="7">
    <source>
        <dbReference type="ARBA" id="ARBA00023065"/>
    </source>
</evidence>
<evidence type="ECO:0000256" key="11">
    <source>
        <dbReference type="SAM" id="SignalP"/>
    </source>
</evidence>
<evidence type="ECO:0000256" key="4">
    <source>
        <dbReference type="ARBA" id="ARBA00022452"/>
    </source>
</evidence>
<keyword evidence="3" id="KW-0813">Transport</keyword>
<organism evidence="13 14">
    <name type="scientific">Pseudoduganella flava</name>
    <dbReference type="NCBI Taxonomy" id="871742"/>
    <lineage>
        <taxon>Bacteria</taxon>
        <taxon>Pseudomonadati</taxon>
        <taxon>Pseudomonadota</taxon>
        <taxon>Betaproteobacteria</taxon>
        <taxon>Burkholderiales</taxon>
        <taxon>Oxalobacteraceae</taxon>
        <taxon>Telluria group</taxon>
        <taxon>Pseudoduganella</taxon>
    </lineage>
</organism>
<dbReference type="InterPro" id="IPR050298">
    <property type="entry name" value="Gram-neg_bact_OMP"/>
</dbReference>
<dbReference type="InterPro" id="IPR023614">
    <property type="entry name" value="Porin_dom_sf"/>
</dbReference>